<organism evidence="4 5">
    <name type="scientific">Actinopolyspora mzabensis</name>
    <dbReference type="NCBI Taxonomy" id="995066"/>
    <lineage>
        <taxon>Bacteria</taxon>
        <taxon>Bacillati</taxon>
        <taxon>Actinomycetota</taxon>
        <taxon>Actinomycetes</taxon>
        <taxon>Actinopolysporales</taxon>
        <taxon>Actinopolysporaceae</taxon>
        <taxon>Actinopolyspora</taxon>
    </lineage>
</organism>
<dbReference type="Gene3D" id="1.20.120.1600">
    <property type="match status" value="1"/>
</dbReference>
<dbReference type="OrthoDB" id="9810501at2"/>
<dbReference type="RefSeq" id="WP_143013152.1">
    <property type="nucleotide sequence ID" value="NZ_FNFM01000014.1"/>
</dbReference>
<dbReference type="GO" id="GO:0016787">
    <property type="term" value="F:hydrolase activity"/>
    <property type="evidence" value="ECO:0007669"/>
    <property type="project" value="UniProtKB-KW"/>
</dbReference>
<dbReference type="PANTHER" id="PTHR46470">
    <property type="entry name" value="N-ACYLNEURAMINATE-9-PHOSPHATASE"/>
    <property type="match status" value="1"/>
</dbReference>
<comment type="cofactor">
    <cofactor evidence="1">
        <name>Mg(2+)</name>
        <dbReference type="ChEBI" id="CHEBI:18420"/>
    </cofactor>
</comment>
<dbReference type="EMBL" id="FNFM01000014">
    <property type="protein sequence ID" value="SDK85447.1"/>
    <property type="molecule type" value="Genomic_DNA"/>
</dbReference>
<dbReference type="InterPro" id="IPR036412">
    <property type="entry name" value="HAD-like_sf"/>
</dbReference>
<dbReference type="AlphaFoldDB" id="A0A1G9FAN0"/>
<evidence type="ECO:0000313" key="4">
    <source>
        <dbReference type="EMBL" id="SDK85447.1"/>
    </source>
</evidence>
<dbReference type="InterPro" id="IPR051400">
    <property type="entry name" value="HAD-like_hydrolase"/>
</dbReference>
<evidence type="ECO:0000256" key="3">
    <source>
        <dbReference type="ARBA" id="ARBA00022842"/>
    </source>
</evidence>
<dbReference type="GO" id="GO:0044281">
    <property type="term" value="P:small molecule metabolic process"/>
    <property type="evidence" value="ECO:0007669"/>
    <property type="project" value="UniProtKB-ARBA"/>
</dbReference>
<dbReference type="InterPro" id="IPR006439">
    <property type="entry name" value="HAD-SF_hydro_IA"/>
</dbReference>
<dbReference type="SUPFAM" id="SSF56784">
    <property type="entry name" value="HAD-like"/>
    <property type="match status" value="1"/>
</dbReference>
<keyword evidence="2 4" id="KW-0378">Hydrolase</keyword>
<gene>
    <name evidence="4" type="ORF">SAMN04487820_11479</name>
</gene>
<dbReference type="SFLD" id="SFLDG01129">
    <property type="entry name" value="C1.5:_HAD__Beta-PGM__Phosphata"/>
    <property type="match status" value="1"/>
</dbReference>
<dbReference type="PRINTS" id="PR00413">
    <property type="entry name" value="HADHALOGNASE"/>
</dbReference>
<protein>
    <submittedName>
        <fullName evidence="4">Putative hydrolase of the HAD superfamily</fullName>
    </submittedName>
</protein>
<dbReference type="Proteomes" id="UP000199213">
    <property type="component" value="Unassembled WGS sequence"/>
</dbReference>
<keyword evidence="5" id="KW-1185">Reference proteome</keyword>
<evidence type="ECO:0000256" key="2">
    <source>
        <dbReference type="ARBA" id="ARBA00022801"/>
    </source>
</evidence>
<reference evidence="5" key="1">
    <citation type="submission" date="2016-10" db="EMBL/GenBank/DDBJ databases">
        <authorList>
            <person name="Varghese N."/>
            <person name="Submissions S."/>
        </authorList>
    </citation>
    <scope>NUCLEOTIDE SEQUENCE [LARGE SCALE GENOMIC DNA]</scope>
    <source>
        <strain evidence="5">DSM 45460</strain>
    </source>
</reference>
<evidence type="ECO:0000256" key="1">
    <source>
        <dbReference type="ARBA" id="ARBA00001946"/>
    </source>
</evidence>
<evidence type="ECO:0000313" key="5">
    <source>
        <dbReference type="Proteomes" id="UP000199213"/>
    </source>
</evidence>
<dbReference type="InterPro" id="IPR023214">
    <property type="entry name" value="HAD_sf"/>
</dbReference>
<dbReference type="SFLD" id="SFLDS00003">
    <property type="entry name" value="Haloacid_Dehalogenase"/>
    <property type="match status" value="1"/>
</dbReference>
<sequence>MKSALEVSASERSRGIRAVCLDIDDTLLDSRGSARRAFASLTGNDAAWPVWRRITDEYNARMMAGEIDFETMCRSRTRDFFAAFGERLSEDEVLAREQRRMVALRDSWELFEDVTGCLEWLRASGLRVAAITNAPGGYQRHKLAVTGLAATFDVTVISGECGVAKPSSGIFAAACDALGLSAAEVAHVGNNLEIDANGAACAGMHGIWLDRESGGSTSSAAPVDGVSVITSLYELPEVLVCDLPFGGADDGLPARQVSMAGSA</sequence>
<dbReference type="NCBIfam" id="TIGR01549">
    <property type="entry name" value="HAD-SF-IA-v1"/>
    <property type="match status" value="1"/>
</dbReference>
<name>A0A1G9FAN0_ACTMZ</name>
<dbReference type="Pfam" id="PF00702">
    <property type="entry name" value="Hydrolase"/>
    <property type="match status" value="1"/>
</dbReference>
<dbReference type="PANTHER" id="PTHR46470:SF4">
    <property type="entry name" value="5-AMINO-6-(5-PHOSPHO-D-RIBITYLAMINO)URACIL PHOSPHATASE YIGB"/>
    <property type="match status" value="1"/>
</dbReference>
<accession>A0A1G9FAN0</accession>
<dbReference type="Gene3D" id="3.40.50.1000">
    <property type="entry name" value="HAD superfamily/HAD-like"/>
    <property type="match status" value="1"/>
</dbReference>
<keyword evidence="3" id="KW-0460">Magnesium</keyword>
<proteinExistence type="predicted"/>